<dbReference type="InterPro" id="IPR001098">
    <property type="entry name" value="DNA-dir_DNA_pol_A_palm_dom"/>
</dbReference>
<sequence length="1176" mass="131476">MDRRPSHRYKPRGYYENHLSPFGNKVLIILKKQWGKVHMSNKTVCQPPPFPTRQNRVLCFNDASIFDFPHTQVTQEGLFTEPVPCDQINTSEHLLENNLGLEAVSEKDNNNDFLHPIISNNENLLSIISDKNSSDTVFIEPKINKIDDINWDDMLDSELFVKNTAGGETDCKELDEDHNIINSTISMESAFIPRRVSDVGKENKYKKKSKNTKSNVSDLSAKVRKYNNNAETSNPKVMVEMKRTNKKHLRKQKYTKAVKNWLDNVESPHLVCANADKECINELKTKCGTKDDVLRNPEPNKHLNKMCDTPDKEMDSDKAQSAMRTAKKVVQAQLANKDGIMKFSKPKITDKRVDGESVSRQSTSKDNRNKKINKFVVPIKSQNAEVVKFQVHSVDEENIVSYNDSLLQAKDKEIIAVLIYSNGFCQLNSHYTNDACSPSGIIICHNAMFYCFQTPVIVFLSFSIHILIKLALGFFTGGGFQLSSSDGGSVVLVEALAKGRLREEHYSCLALSGPNLKKALSYLLKNNIVVCYDARSVLMYLGSHLELDISAVEMRDAKASHIGATLLDPDNPPENFSALQRLLALSSVSASVTSTECSLQKSSWYMSQLKECWLKLLDMLKENSLWDVFIEIEMKVLPIITAMELRGVCVDIETLNSMEQAVVDRLKAVEARCHTVAGRVFQVSSPAQVRALLYDELRLDDQCNLTVRGTVAKGAKSTSETTLRRLAAVSAHELPRLVLEYRHLHKAHATFLAGIAQHVRHGVVRPTWVQMASATGRIAASNPNLQAIPKAPFSLFLFPGADDERAWPALHLRACYVARPGRRLLAADFRHVECRVFAHLAADAGLLRALAQPGDFFTQLAADWLKKPESEVVAEERERTKRLVYASLYGAGPRKLMEILGVSYQRALQVAASFHRTFPSLKEFGATVWRRCVAERGRVRSLRGRLRVLPAAARPASPADRAASPADLAASPTDLAASPADCAQAQRQALNFVVQGSAADVCKTAMVATARELDAADAALVLQLHDELVWDVDERRLHHVAGHCAPCVMYICSVQYVVWCSVQYVVWCSVQYVVWCSVQYVVWCSVQYVVWCSVQYVVWCSVQYVVWCSVQYVVWCSVQYVVWCSVQYVVWCSDGVAAGVVSRAMSGCGRACGLRVSLPVSLRVGRDWAHMEPYSV</sequence>
<dbReference type="GO" id="GO:0006302">
    <property type="term" value="P:double-strand break repair"/>
    <property type="evidence" value="ECO:0007669"/>
    <property type="project" value="TreeGrafter"/>
</dbReference>
<evidence type="ECO:0000256" key="1">
    <source>
        <dbReference type="ARBA" id="ARBA00022705"/>
    </source>
</evidence>
<evidence type="ECO:0000259" key="2">
    <source>
        <dbReference type="SMART" id="SM00482"/>
    </source>
</evidence>
<keyword evidence="1" id="KW-0235">DNA replication</keyword>
<keyword evidence="3" id="KW-1185">Reference proteome</keyword>
<dbReference type="GO" id="GO:0003887">
    <property type="term" value="F:DNA-directed DNA polymerase activity"/>
    <property type="evidence" value="ECO:0007669"/>
    <property type="project" value="InterPro"/>
</dbReference>
<dbReference type="Gene3D" id="1.10.150.20">
    <property type="entry name" value="5' to 3' exonuclease, C-terminal subdomain"/>
    <property type="match status" value="1"/>
</dbReference>
<name>A0A9R0F5N0_SPOFR</name>
<dbReference type="InterPro" id="IPR002298">
    <property type="entry name" value="DNA_polymerase_A"/>
</dbReference>
<gene>
    <name evidence="4" type="primary">LOC118264378</name>
</gene>
<reference evidence="4" key="1">
    <citation type="submission" date="2025-08" db="UniProtKB">
        <authorList>
            <consortium name="RefSeq"/>
        </authorList>
    </citation>
    <scope>IDENTIFICATION</scope>
    <source>
        <tissue evidence="4">Whole larval tissue</tissue>
    </source>
</reference>
<organism evidence="3 4">
    <name type="scientific">Spodoptera frugiperda</name>
    <name type="common">Fall armyworm</name>
    <dbReference type="NCBI Taxonomy" id="7108"/>
    <lineage>
        <taxon>Eukaryota</taxon>
        <taxon>Metazoa</taxon>
        <taxon>Ecdysozoa</taxon>
        <taxon>Arthropoda</taxon>
        <taxon>Hexapoda</taxon>
        <taxon>Insecta</taxon>
        <taxon>Pterygota</taxon>
        <taxon>Neoptera</taxon>
        <taxon>Endopterygota</taxon>
        <taxon>Lepidoptera</taxon>
        <taxon>Glossata</taxon>
        <taxon>Ditrysia</taxon>
        <taxon>Noctuoidea</taxon>
        <taxon>Noctuidae</taxon>
        <taxon>Amphipyrinae</taxon>
        <taxon>Spodoptera</taxon>
    </lineage>
</organism>
<dbReference type="GO" id="GO:0003677">
    <property type="term" value="F:DNA binding"/>
    <property type="evidence" value="ECO:0007669"/>
    <property type="project" value="InterPro"/>
</dbReference>
<dbReference type="PANTHER" id="PTHR10133">
    <property type="entry name" value="DNA POLYMERASE I"/>
    <property type="match status" value="1"/>
</dbReference>
<dbReference type="Gene3D" id="1.20.1060.10">
    <property type="entry name" value="Taq DNA Polymerase, Chain T, domain 4"/>
    <property type="match status" value="1"/>
</dbReference>
<dbReference type="SMART" id="SM00482">
    <property type="entry name" value="POLAc"/>
    <property type="match status" value="1"/>
</dbReference>
<dbReference type="Gene3D" id="3.30.70.370">
    <property type="match status" value="1"/>
</dbReference>
<proteinExistence type="predicted"/>
<dbReference type="OrthoDB" id="275278at2759"/>
<feature type="domain" description="DNA-directed DNA polymerase family A palm" evidence="2">
    <location>
        <begin position="809"/>
        <end position="1036"/>
    </location>
</feature>
<dbReference type="SUPFAM" id="SSF56672">
    <property type="entry name" value="DNA/RNA polymerases"/>
    <property type="match status" value="1"/>
</dbReference>
<dbReference type="Pfam" id="PF00476">
    <property type="entry name" value="DNA_pol_A"/>
    <property type="match status" value="1"/>
</dbReference>
<dbReference type="PANTHER" id="PTHR10133:SF27">
    <property type="entry name" value="DNA POLYMERASE NU"/>
    <property type="match status" value="1"/>
</dbReference>
<dbReference type="AlphaFoldDB" id="A0A9R0F5N0"/>
<evidence type="ECO:0000313" key="3">
    <source>
        <dbReference type="Proteomes" id="UP000829999"/>
    </source>
</evidence>
<protein>
    <submittedName>
        <fullName evidence="4">Uncharacterized protein LOC118264378</fullName>
    </submittedName>
</protein>
<dbReference type="RefSeq" id="XP_050561118.1">
    <property type="nucleotide sequence ID" value="XM_050705161.1"/>
</dbReference>
<dbReference type="Proteomes" id="UP000829999">
    <property type="component" value="Chromosome 26"/>
</dbReference>
<dbReference type="PRINTS" id="PR00868">
    <property type="entry name" value="DNAPOLI"/>
</dbReference>
<evidence type="ECO:0000313" key="4">
    <source>
        <dbReference type="RefSeq" id="XP_050561118.1"/>
    </source>
</evidence>
<dbReference type="GeneID" id="118264378"/>
<dbReference type="GO" id="GO:0006261">
    <property type="term" value="P:DNA-templated DNA replication"/>
    <property type="evidence" value="ECO:0007669"/>
    <property type="project" value="InterPro"/>
</dbReference>
<dbReference type="InterPro" id="IPR043502">
    <property type="entry name" value="DNA/RNA_pol_sf"/>
</dbReference>
<accession>A0A9R0F5N0</accession>